<keyword evidence="4" id="KW-1185">Reference proteome</keyword>
<reference evidence="2 4" key="2">
    <citation type="submission" date="2016-11" db="EMBL/GenBank/DDBJ databases">
        <title>Genome sequencing of Amycolatopsis regifaucium.</title>
        <authorList>
            <person name="Mayilraj S."/>
            <person name="Kaur N."/>
        </authorList>
    </citation>
    <scope>NUCLEOTIDE SEQUENCE [LARGE SCALE GENOMIC DNA]</scope>
    <source>
        <strain evidence="2 4">GY080</strain>
    </source>
</reference>
<accession>A0A154M4W9</accession>
<dbReference type="Proteomes" id="UP000076321">
    <property type="component" value="Unassembled WGS sequence"/>
</dbReference>
<evidence type="ECO:0000313" key="2">
    <source>
        <dbReference type="EMBL" id="OKA10041.1"/>
    </source>
</evidence>
<evidence type="ECO:0000313" key="1">
    <source>
        <dbReference type="EMBL" id="KZB79642.1"/>
    </source>
</evidence>
<proteinExistence type="predicted"/>
<comment type="caution">
    <text evidence="1">The sequence shown here is derived from an EMBL/GenBank/DDBJ whole genome shotgun (WGS) entry which is preliminary data.</text>
</comment>
<dbReference type="Proteomes" id="UP000186883">
    <property type="component" value="Unassembled WGS sequence"/>
</dbReference>
<evidence type="ECO:0000313" key="3">
    <source>
        <dbReference type="Proteomes" id="UP000076321"/>
    </source>
</evidence>
<sequence length="76" mass="8404">MHENFTFVDELVTGIRWDAQYATFEGHWKPLWVRLKGGPEAADRPSADYVAPTCSTCSTATPESPVTRSHLTVVPA</sequence>
<dbReference type="EMBL" id="LQCI01000051">
    <property type="protein sequence ID" value="KZB79642.1"/>
    <property type="molecule type" value="Genomic_DNA"/>
</dbReference>
<evidence type="ECO:0000313" key="4">
    <source>
        <dbReference type="Proteomes" id="UP000186883"/>
    </source>
</evidence>
<name>A0A154M4W9_9PSEU</name>
<dbReference type="AlphaFoldDB" id="A0A154M4W9"/>
<gene>
    <name evidence="2" type="ORF">ATP06_0206815</name>
    <name evidence="1" type="ORF">AVL48_14600</name>
</gene>
<protein>
    <submittedName>
        <fullName evidence="1">Uncharacterized protein</fullName>
    </submittedName>
</protein>
<organism evidence="1 3">
    <name type="scientific">Amycolatopsis regifaucium</name>
    <dbReference type="NCBI Taxonomy" id="546365"/>
    <lineage>
        <taxon>Bacteria</taxon>
        <taxon>Bacillati</taxon>
        <taxon>Actinomycetota</taxon>
        <taxon>Actinomycetes</taxon>
        <taxon>Pseudonocardiales</taxon>
        <taxon>Pseudonocardiaceae</taxon>
        <taxon>Amycolatopsis</taxon>
    </lineage>
</organism>
<reference evidence="1 3" key="1">
    <citation type="submission" date="2015-12" db="EMBL/GenBank/DDBJ databases">
        <title>Amycolatopsis regifaucium genome sequencing and assembly.</title>
        <authorList>
            <person name="Mayilraj S."/>
        </authorList>
    </citation>
    <scope>NUCLEOTIDE SEQUENCE [LARGE SCALE GENOMIC DNA]</scope>
    <source>
        <strain evidence="1 3">GY080</strain>
    </source>
</reference>
<dbReference type="EMBL" id="LOBU02000006">
    <property type="protein sequence ID" value="OKA10041.1"/>
    <property type="molecule type" value="Genomic_DNA"/>
</dbReference>